<accession>A0AA39UYM1</accession>
<comment type="caution">
    <text evidence="1">The sequence shown here is derived from an EMBL/GenBank/DDBJ whole genome shotgun (WGS) entry which is preliminary data.</text>
</comment>
<evidence type="ECO:0000313" key="2">
    <source>
        <dbReference type="Proteomes" id="UP001166286"/>
    </source>
</evidence>
<dbReference type="EMBL" id="JAFEKC020000020">
    <property type="protein sequence ID" value="KAK0508692.1"/>
    <property type="molecule type" value="Genomic_DNA"/>
</dbReference>
<dbReference type="AlphaFoldDB" id="A0AA39UYM1"/>
<organism evidence="1 2">
    <name type="scientific">Cladonia borealis</name>
    <dbReference type="NCBI Taxonomy" id="184061"/>
    <lineage>
        <taxon>Eukaryota</taxon>
        <taxon>Fungi</taxon>
        <taxon>Dikarya</taxon>
        <taxon>Ascomycota</taxon>
        <taxon>Pezizomycotina</taxon>
        <taxon>Lecanoromycetes</taxon>
        <taxon>OSLEUM clade</taxon>
        <taxon>Lecanoromycetidae</taxon>
        <taxon>Lecanorales</taxon>
        <taxon>Lecanorineae</taxon>
        <taxon>Cladoniaceae</taxon>
        <taxon>Cladonia</taxon>
    </lineage>
</organism>
<name>A0AA39UYM1_9LECA</name>
<reference evidence="1" key="1">
    <citation type="submission" date="2023-03" db="EMBL/GenBank/DDBJ databases">
        <title>Complete genome of Cladonia borealis.</title>
        <authorList>
            <person name="Park H."/>
        </authorList>
    </citation>
    <scope>NUCLEOTIDE SEQUENCE</scope>
    <source>
        <strain evidence="1">ANT050790</strain>
    </source>
</reference>
<keyword evidence="2" id="KW-1185">Reference proteome</keyword>
<sequence length="68" mass="7523">MAKGWNDESSTEGGGDGVGLEYEKWVLELMEEEGVRALPRDGERLGRRLDGRGFWKAVGGWPESGRLS</sequence>
<evidence type="ECO:0000313" key="1">
    <source>
        <dbReference type="EMBL" id="KAK0508692.1"/>
    </source>
</evidence>
<dbReference type="Proteomes" id="UP001166286">
    <property type="component" value="Unassembled WGS sequence"/>
</dbReference>
<gene>
    <name evidence="1" type="ORF">JMJ35_008968</name>
</gene>
<proteinExistence type="predicted"/>
<protein>
    <submittedName>
        <fullName evidence="1">Uncharacterized protein</fullName>
    </submittedName>
</protein>